<organism evidence="1 2">
    <name type="scientific">Rotaria sordida</name>
    <dbReference type="NCBI Taxonomy" id="392033"/>
    <lineage>
        <taxon>Eukaryota</taxon>
        <taxon>Metazoa</taxon>
        <taxon>Spiralia</taxon>
        <taxon>Gnathifera</taxon>
        <taxon>Rotifera</taxon>
        <taxon>Eurotatoria</taxon>
        <taxon>Bdelloidea</taxon>
        <taxon>Philodinida</taxon>
        <taxon>Philodinidae</taxon>
        <taxon>Rotaria</taxon>
    </lineage>
</organism>
<keyword evidence="2" id="KW-1185">Reference proteome</keyword>
<name>A0A813XZX4_9BILA</name>
<sequence>MIGEQLTAELLNIGIFYNTVIKRITKDSSNRRIIQIDAIQRSKRHTSSEHRRFLSEELPDWFSKEDSS</sequence>
<gene>
    <name evidence="1" type="ORF">JXQ802_LOCUS8025</name>
</gene>
<dbReference type="Proteomes" id="UP000663870">
    <property type="component" value="Unassembled WGS sequence"/>
</dbReference>
<evidence type="ECO:0000313" key="1">
    <source>
        <dbReference type="EMBL" id="CAF0878417.1"/>
    </source>
</evidence>
<dbReference type="AlphaFoldDB" id="A0A813XZX4"/>
<comment type="caution">
    <text evidence="1">The sequence shown here is derived from an EMBL/GenBank/DDBJ whole genome shotgun (WGS) entry which is preliminary data.</text>
</comment>
<protein>
    <submittedName>
        <fullName evidence="1">Uncharacterized protein</fullName>
    </submittedName>
</protein>
<reference evidence="1" key="1">
    <citation type="submission" date="2021-02" db="EMBL/GenBank/DDBJ databases">
        <authorList>
            <person name="Nowell W R."/>
        </authorList>
    </citation>
    <scope>NUCLEOTIDE SEQUENCE</scope>
</reference>
<accession>A0A813XZX4</accession>
<dbReference type="EMBL" id="CAJNOL010000139">
    <property type="protein sequence ID" value="CAF0878417.1"/>
    <property type="molecule type" value="Genomic_DNA"/>
</dbReference>
<proteinExistence type="predicted"/>
<evidence type="ECO:0000313" key="2">
    <source>
        <dbReference type="Proteomes" id="UP000663870"/>
    </source>
</evidence>